<dbReference type="InterPro" id="IPR011990">
    <property type="entry name" value="TPR-like_helical_dom_sf"/>
</dbReference>
<dbReference type="InterPro" id="IPR000297">
    <property type="entry name" value="PPIase_PpiC"/>
</dbReference>
<feature type="domain" description="PpiC" evidence="2">
    <location>
        <begin position="192"/>
        <end position="288"/>
    </location>
</feature>
<organism evidence="3 4">
    <name type="scientific">Candidatus Schekmanbacteria bacterium RBG_13_48_7</name>
    <dbReference type="NCBI Taxonomy" id="1817878"/>
    <lineage>
        <taxon>Bacteria</taxon>
        <taxon>Candidatus Schekmaniibacteriota</taxon>
    </lineage>
</organism>
<evidence type="ECO:0000259" key="2">
    <source>
        <dbReference type="PROSITE" id="PS50198"/>
    </source>
</evidence>
<dbReference type="Pfam" id="PF13145">
    <property type="entry name" value="Rotamase_2"/>
    <property type="match status" value="1"/>
</dbReference>
<dbReference type="Gene3D" id="3.10.50.40">
    <property type="match status" value="1"/>
</dbReference>
<dbReference type="SUPFAM" id="SSF54534">
    <property type="entry name" value="FKBP-like"/>
    <property type="match status" value="1"/>
</dbReference>
<dbReference type="Proteomes" id="UP000179266">
    <property type="component" value="Unassembled WGS sequence"/>
</dbReference>
<comment type="caution">
    <text evidence="3">The sequence shown here is derived from an EMBL/GenBank/DDBJ whole genome shotgun (WGS) entry which is preliminary data.</text>
</comment>
<feature type="non-terminal residue" evidence="3">
    <location>
        <position position="1"/>
    </location>
</feature>
<gene>
    <name evidence="3" type="ORF">A2161_05450</name>
</gene>
<evidence type="ECO:0000313" key="3">
    <source>
        <dbReference type="EMBL" id="OGL46421.1"/>
    </source>
</evidence>
<keyword evidence="1" id="KW-0697">Rotamase</keyword>
<dbReference type="Gene3D" id="1.25.40.10">
    <property type="entry name" value="Tetratricopeptide repeat domain"/>
    <property type="match status" value="1"/>
</dbReference>
<accession>A0A1F7RY74</accession>
<dbReference type="Gene3D" id="1.10.8.1040">
    <property type="match status" value="1"/>
</dbReference>
<dbReference type="InterPro" id="IPR050245">
    <property type="entry name" value="PrsA_foldase"/>
</dbReference>
<proteinExistence type="predicted"/>
<dbReference type="AlphaFoldDB" id="A0A1F7RY74"/>
<evidence type="ECO:0000313" key="4">
    <source>
        <dbReference type="Proteomes" id="UP000179266"/>
    </source>
</evidence>
<dbReference type="PANTHER" id="PTHR47245">
    <property type="entry name" value="PEPTIDYLPROLYL ISOMERASE"/>
    <property type="match status" value="1"/>
</dbReference>
<dbReference type="SUPFAM" id="SSF109998">
    <property type="entry name" value="Triger factor/SurA peptide-binding domain-like"/>
    <property type="match status" value="1"/>
</dbReference>
<keyword evidence="1" id="KW-0413">Isomerase</keyword>
<sequence>PASKKANITYQIGNLYLDNIHNYEKALAAFVKVELLDPKGSLVKDARKNQVECLERLGRSRDAQEKLDQITSLKKKPEKGETIIAQIGERIITDRDFQKRLDQIPSYARDQFKTQAQKLEFLKQYIASELMYDTAKRKGLDKDPEIEQQVFETKKALIVQKLLKEEIQSQIKTGESDLELYFQAHKDDYRIKDRRHVRHILCKNRDSAFTIRNRILKGEDFEKTAKLESLDTESSGKGGDLGFITEDGYIPGIGKSEPFIKAVFKLKPNEISEPVQTDKGFHIIQLVELQTGRDVAYEEVKDRVNQDYTRMKQEEYYKQLIDRMLKAENVKIFDDKIDEIKE</sequence>
<dbReference type="EMBL" id="MGDD01000128">
    <property type="protein sequence ID" value="OGL46421.1"/>
    <property type="molecule type" value="Genomic_DNA"/>
</dbReference>
<protein>
    <recommendedName>
        <fullName evidence="2">PpiC domain-containing protein</fullName>
    </recommendedName>
</protein>
<dbReference type="SUPFAM" id="SSF48452">
    <property type="entry name" value="TPR-like"/>
    <property type="match status" value="1"/>
</dbReference>
<dbReference type="PROSITE" id="PS50198">
    <property type="entry name" value="PPIC_PPIASE_2"/>
    <property type="match status" value="1"/>
</dbReference>
<evidence type="ECO:0000256" key="1">
    <source>
        <dbReference type="PROSITE-ProRule" id="PRU00278"/>
    </source>
</evidence>
<dbReference type="InterPro" id="IPR046357">
    <property type="entry name" value="PPIase_dom_sf"/>
</dbReference>
<dbReference type="PANTHER" id="PTHR47245:SF2">
    <property type="entry name" value="PEPTIDYL-PROLYL CIS-TRANS ISOMERASE HP_0175-RELATED"/>
    <property type="match status" value="1"/>
</dbReference>
<dbReference type="InterPro" id="IPR027304">
    <property type="entry name" value="Trigger_fact/SurA_dom_sf"/>
</dbReference>
<name>A0A1F7RY74_9BACT</name>
<reference evidence="3 4" key="1">
    <citation type="journal article" date="2016" name="Nat. Commun.">
        <title>Thousands of microbial genomes shed light on interconnected biogeochemical processes in an aquifer system.</title>
        <authorList>
            <person name="Anantharaman K."/>
            <person name="Brown C.T."/>
            <person name="Hug L.A."/>
            <person name="Sharon I."/>
            <person name="Castelle C.J."/>
            <person name="Probst A.J."/>
            <person name="Thomas B.C."/>
            <person name="Singh A."/>
            <person name="Wilkins M.J."/>
            <person name="Karaoz U."/>
            <person name="Brodie E.L."/>
            <person name="Williams K.H."/>
            <person name="Hubbard S.S."/>
            <person name="Banfield J.F."/>
        </authorList>
    </citation>
    <scope>NUCLEOTIDE SEQUENCE [LARGE SCALE GENOMIC DNA]</scope>
</reference>
<dbReference type="GO" id="GO:0003755">
    <property type="term" value="F:peptidyl-prolyl cis-trans isomerase activity"/>
    <property type="evidence" value="ECO:0007669"/>
    <property type="project" value="UniProtKB-KW"/>
</dbReference>